<dbReference type="Gene3D" id="1.10.10.10">
    <property type="entry name" value="Winged helix-like DNA-binding domain superfamily/Winged helix DNA-binding domain"/>
    <property type="match status" value="1"/>
</dbReference>
<comment type="similarity">
    <text evidence="2 9">Belongs to the MGMT family.</text>
</comment>
<dbReference type="EMBL" id="CP001778">
    <property type="protein sequence ID" value="ADD42861.1"/>
    <property type="molecule type" value="Genomic_DNA"/>
</dbReference>
<dbReference type="OrthoDB" id="9802228at2"/>
<comment type="catalytic activity">
    <reaction evidence="8 9">
        <text>a 6-O-methyl-2'-deoxyguanosine in DNA + L-cysteinyl-[protein] = S-methyl-L-cysteinyl-[protein] + a 2'-deoxyguanosine in DNA</text>
        <dbReference type="Rhea" id="RHEA:24000"/>
        <dbReference type="Rhea" id="RHEA-COMP:10131"/>
        <dbReference type="Rhea" id="RHEA-COMP:10132"/>
        <dbReference type="Rhea" id="RHEA-COMP:11367"/>
        <dbReference type="Rhea" id="RHEA-COMP:11368"/>
        <dbReference type="ChEBI" id="CHEBI:29950"/>
        <dbReference type="ChEBI" id="CHEBI:82612"/>
        <dbReference type="ChEBI" id="CHEBI:85445"/>
        <dbReference type="ChEBI" id="CHEBI:85448"/>
        <dbReference type="EC" id="2.1.1.63"/>
    </reaction>
</comment>
<evidence type="ECO:0000313" key="12">
    <source>
        <dbReference type="EMBL" id="ADD42861.1"/>
    </source>
</evidence>
<protein>
    <recommendedName>
        <fullName evidence="9">Methylated-DNA--protein-cysteine methyltransferase</fullName>
        <ecNumber evidence="9">2.1.1.63</ecNumber>
    </recommendedName>
    <alternativeName>
        <fullName evidence="9">6-O-methylguanine-DNA methyltransferase</fullName>
        <shortName evidence="9">MGMT</shortName>
    </alternativeName>
    <alternativeName>
        <fullName evidence="9">O-6-methylguanine-DNA-alkyltransferase</fullName>
    </alternativeName>
</protein>
<feature type="domain" description="Methylated-DNA-[protein]-cysteine S-methyltransferase DNA binding" evidence="10">
    <location>
        <begin position="78"/>
        <end position="158"/>
    </location>
</feature>
<dbReference type="GO" id="GO:0032259">
    <property type="term" value="P:methylation"/>
    <property type="evidence" value="ECO:0007669"/>
    <property type="project" value="UniProtKB-KW"/>
</dbReference>
<dbReference type="Pfam" id="PF01035">
    <property type="entry name" value="DNA_binding_1"/>
    <property type="match status" value="1"/>
</dbReference>
<dbReference type="STRING" id="446470.Snas_3191"/>
<evidence type="ECO:0000259" key="10">
    <source>
        <dbReference type="Pfam" id="PF01035"/>
    </source>
</evidence>
<accession>D3QBH9</accession>
<dbReference type="EC" id="2.1.1.63" evidence="9"/>
<dbReference type="GO" id="GO:0006307">
    <property type="term" value="P:DNA alkylation repair"/>
    <property type="evidence" value="ECO:0007669"/>
    <property type="project" value="UniProtKB-UniRule"/>
</dbReference>
<evidence type="ECO:0000256" key="6">
    <source>
        <dbReference type="ARBA" id="ARBA00022763"/>
    </source>
</evidence>
<dbReference type="GO" id="GO:0005737">
    <property type="term" value="C:cytoplasm"/>
    <property type="evidence" value="ECO:0007669"/>
    <property type="project" value="UniProtKB-SubCell"/>
</dbReference>
<dbReference type="InterPro" id="IPR014048">
    <property type="entry name" value="MethylDNA_cys_MeTrfase_DNA-bd"/>
</dbReference>
<comment type="function">
    <text evidence="9">Involved in the cellular defense against the biological effects of O6-methylguanine (O6-MeG) and O4-methylthymine (O4-MeT) in DNA. Repairs the methylated nucleobase in DNA by stoichiometrically transferring the methyl group to a cysteine residue in the enzyme. This is a suicide reaction: the enzyme is irreversibly inactivated.</text>
</comment>
<keyword evidence="5 9" id="KW-0808">Transferase</keyword>
<dbReference type="Proteomes" id="UP000000844">
    <property type="component" value="Chromosome"/>
</dbReference>
<dbReference type="NCBIfam" id="TIGR00589">
    <property type="entry name" value="ogt"/>
    <property type="match status" value="1"/>
</dbReference>
<evidence type="ECO:0000256" key="1">
    <source>
        <dbReference type="ARBA" id="ARBA00001286"/>
    </source>
</evidence>
<dbReference type="GO" id="GO:0003908">
    <property type="term" value="F:methylated-DNA-[protein]-cysteine S-methyltransferase activity"/>
    <property type="evidence" value="ECO:0007669"/>
    <property type="project" value="UniProtKB-UniRule"/>
</dbReference>
<evidence type="ECO:0000256" key="2">
    <source>
        <dbReference type="ARBA" id="ARBA00008711"/>
    </source>
</evidence>
<dbReference type="InterPro" id="IPR001497">
    <property type="entry name" value="MethylDNA_cys_MeTrfase_AS"/>
</dbReference>
<dbReference type="Gene3D" id="3.30.160.70">
    <property type="entry name" value="Methylated DNA-protein cysteine methyltransferase domain"/>
    <property type="match status" value="1"/>
</dbReference>
<keyword evidence="7 9" id="KW-0234">DNA repair</keyword>
<name>D3QBH9_STANL</name>
<dbReference type="KEGG" id="sna:Snas_3191"/>
<dbReference type="CDD" id="cd06445">
    <property type="entry name" value="ATase"/>
    <property type="match status" value="1"/>
</dbReference>
<dbReference type="PROSITE" id="PS00374">
    <property type="entry name" value="MGMT"/>
    <property type="match status" value="1"/>
</dbReference>
<sequence length="164" mass="17594">MSRVHTVVDSPLGPLTLVATKGVLSGLFMDCDNRHRPDPSQLGSADAGVFGDVVEQLEAYFRGELRVFDVPLALEGTEFQLRVWRELSRIPFGETVTYADLAALVGRPASAARAVGTANGSNPVSVIVPCHRVVGSDGGLTGYAWGVERKRWLLDLESGTPALF</sequence>
<keyword evidence="6 9" id="KW-0227">DNA damage</keyword>
<comment type="subcellular location">
    <subcellularLocation>
        <location evidence="9">Cytoplasm</location>
    </subcellularLocation>
</comment>
<gene>
    <name evidence="12" type="ordered locus">Snas_3191</name>
</gene>
<dbReference type="FunFam" id="1.10.10.10:FF:000214">
    <property type="entry name" value="Methylated-DNA--protein-cysteine methyltransferase"/>
    <property type="match status" value="1"/>
</dbReference>
<keyword evidence="4 9" id="KW-0489">Methyltransferase</keyword>
<reference evidence="12 13" key="1">
    <citation type="journal article" date="2009" name="Stand. Genomic Sci.">
        <title>Complete genome sequence of Stackebrandtia nassauensis type strain (LLR-40K-21).</title>
        <authorList>
            <person name="Munk C."/>
            <person name="Lapidus A."/>
            <person name="Copeland A."/>
            <person name="Jando M."/>
            <person name="Mayilraj S."/>
            <person name="Glavina Del Rio T."/>
            <person name="Nolan M."/>
            <person name="Chen F."/>
            <person name="Lucas S."/>
            <person name="Tice H."/>
            <person name="Cheng J.F."/>
            <person name="Han C."/>
            <person name="Detter J.C."/>
            <person name="Bruce D."/>
            <person name="Goodwin L."/>
            <person name="Chain P."/>
            <person name="Pitluck S."/>
            <person name="Goker M."/>
            <person name="Ovchinikova G."/>
            <person name="Pati A."/>
            <person name="Ivanova N."/>
            <person name="Mavromatis K."/>
            <person name="Chen A."/>
            <person name="Palaniappan K."/>
            <person name="Land M."/>
            <person name="Hauser L."/>
            <person name="Chang Y.J."/>
            <person name="Jeffries C.D."/>
            <person name="Bristow J."/>
            <person name="Eisen J.A."/>
            <person name="Markowitz V."/>
            <person name="Hugenholtz P."/>
            <person name="Kyrpides N.C."/>
            <person name="Klenk H.P."/>
        </authorList>
    </citation>
    <scope>NUCLEOTIDE SEQUENCE [LARGE SCALE GENOMIC DNA]</scope>
    <source>
        <strain evidence="13">DSM 44728 / CIP 108903 / NRRL B-16338 / NBRC 102104 / LLR-40K-21</strain>
    </source>
</reference>
<dbReference type="RefSeq" id="WP_013018432.1">
    <property type="nucleotide sequence ID" value="NC_013947.1"/>
</dbReference>
<evidence type="ECO:0000256" key="3">
    <source>
        <dbReference type="ARBA" id="ARBA00022490"/>
    </source>
</evidence>
<evidence type="ECO:0000256" key="4">
    <source>
        <dbReference type="ARBA" id="ARBA00022603"/>
    </source>
</evidence>
<dbReference type="eggNOG" id="COG0350">
    <property type="taxonomic scope" value="Bacteria"/>
</dbReference>
<evidence type="ECO:0000259" key="11">
    <source>
        <dbReference type="Pfam" id="PF02870"/>
    </source>
</evidence>
<keyword evidence="3 9" id="KW-0963">Cytoplasm</keyword>
<evidence type="ECO:0000256" key="5">
    <source>
        <dbReference type="ARBA" id="ARBA00022679"/>
    </source>
</evidence>
<evidence type="ECO:0000313" key="13">
    <source>
        <dbReference type="Proteomes" id="UP000000844"/>
    </source>
</evidence>
<dbReference type="InterPro" id="IPR036217">
    <property type="entry name" value="MethylDNA_cys_MeTrfase_DNAb"/>
</dbReference>
<dbReference type="InterPro" id="IPR036631">
    <property type="entry name" value="MGMT_N_sf"/>
</dbReference>
<keyword evidence="13" id="KW-1185">Reference proteome</keyword>
<dbReference type="InterPro" id="IPR036388">
    <property type="entry name" value="WH-like_DNA-bd_sf"/>
</dbReference>
<dbReference type="SUPFAM" id="SSF53155">
    <property type="entry name" value="Methylated DNA-protein cysteine methyltransferase domain"/>
    <property type="match status" value="1"/>
</dbReference>
<dbReference type="AlphaFoldDB" id="D3QBH9"/>
<dbReference type="PANTHER" id="PTHR10815:SF5">
    <property type="entry name" value="METHYLATED-DNA--PROTEIN-CYSTEINE METHYLTRANSFERASE"/>
    <property type="match status" value="1"/>
</dbReference>
<dbReference type="InterPro" id="IPR008332">
    <property type="entry name" value="MethylG_MeTrfase_N"/>
</dbReference>
<dbReference type="SUPFAM" id="SSF46767">
    <property type="entry name" value="Methylated DNA-protein cysteine methyltransferase, C-terminal domain"/>
    <property type="match status" value="1"/>
</dbReference>
<comment type="catalytic activity">
    <reaction evidence="1 9">
        <text>a 4-O-methyl-thymidine in DNA + L-cysteinyl-[protein] = a thymidine in DNA + S-methyl-L-cysteinyl-[protein]</text>
        <dbReference type="Rhea" id="RHEA:53428"/>
        <dbReference type="Rhea" id="RHEA-COMP:10131"/>
        <dbReference type="Rhea" id="RHEA-COMP:10132"/>
        <dbReference type="Rhea" id="RHEA-COMP:13555"/>
        <dbReference type="Rhea" id="RHEA-COMP:13556"/>
        <dbReference type="ChEBI" id="CHEBI:29950"/>
        <dbReference type="ChEBI" id="CHEBI:82612"/>
        <dbReference type="ChEBI" id="CHEBI:137386"/>
        <dbReference type="ChEBI" id="CHEBI:137387"/>
        <dbReference type="EC" id="2.1.1.63"/>
    </reaction>
</comment>
<evidence type="ECO:0000256" key="7">
    <source>
        <dbReference type="ARBA" id="ARBA00023204"/>
    </source>
</evidence>
<proteinExistence type="inferred from homology"/>
<dbReference type="Pfam" id="PF02870">
    <property type="entry name" value="Methyltransf_1N"/>
    <property type="match status" value="1"/>
</dbReference>
<comment type="miscellaneous">
    <text evidence="9">This enzyme catalyzes only one turnover and therefore is not strictly catalytic. According to one definition, an enzyme is a biocatalyst that acts repeatedly and over many reaction cycles.</text>
</comment>
<dbReference type="HOGENOM" id="CLU_000445_52_2_11"/>
<evidence type="ECO:0000256" key="9">
    <source>
        <dbReference type="HAMAP-Rule" id="MF_00772"/>
    </source>
</evidence>
<dbReference type="HAMAP" id="MF_00772">
    <property type="entry name" value="OGT"/>
    <property type="match status" value="1"/>
</dbReference>
<dbReference type="PANTHER" id="PTHR10815">
    <property type="entry name" value="METHYLATED-DNA--PROTEIN-CYSTEINE METHYLTRANSFERASE"/>
    <property type="match status" value="1"/>
</dbReference>
<feature type="active site" description="Nucleophile; methyl group acceptor" evidence="9">
    <location>
        <position position="130"/>
    </location>
</feature>
<feature type="domain" description="Methylguanine DNA methyltransferase ribonuclease-like" evidence="11">
    <location>
        <begin position="5"/>
        <end position="74"/>
    </location>
</feature>
<evidence type="ECO:0000256" key="8">
    <source>
        <dbReference type="ARBA" id="ARBA00049348"/>
    </source>
</evidence>
<organism evidence="12 13">
    <name type="scientific">Stackebrandtia nassauensis (strain DSM 44728 / CIP 108903 / NRRL B-16338 / NBRC 102104 / LLR-40K-21)</name>
    <dbReference type="NCBI Taxonomy" id="446470"/>
    <lineage>
        <taxon>Bacteria</taxon>
        <taxon>Bacillati</taxon>
        <taxon>Actinomycetota</taxon>
        <taxon>Actinomycetes</taxon>
        <taxon>Glycomycetales</taxon>
        <taxon>Glycomycetaceae</taxon>
        <taxon>Stackebrandtia</taxon>
    </lineage>
</organism>
<dbReference type="InterPro" id="IPR023546">
    <property type="entry name" value="MGMT"/>
</dbReference>